<dbReference type="GO" id="GO:0003677">
    <property type="term" value="F:DNA binding"/>
    <property type="evidence" value="ECO:0007669"/>
    <property type="project" value="InterPro"/>
</dbReference>
<dbReference type="AlphaFoldDB" id="A0A420VDC5"/>
<comment type="caution">
    <text evidence="5">The sequence shown here is derived from an EMBL/GenBank/DDBJ whole genome shotgun (WGS) entry which is preliminary data.</text>
</comment>
<dbReference type="Pfam" id="PF01807">
    <property type="entry name" value="Zn_ribbon_DnaG"/>
    <property type="match status" value="1"/>
</dbReference>
<keyword evidence="6" id="KW-1185">Reference proteome</keyword>
<keyword evidence="3" id="KW-0862">Zinc</keyword>
<dbReference type="GO" id="GO:0006269">
    <property type="term" value="P:DNA replication, synthesis of primer"/>
    <property type="evidence" value="ECO:0007669"/>
    <property type="project" value="TreeGrafter"/>
</dbReference>
<dbReference type="Proteomes" id="UP000286235">
    <property type="component" value="Unassembled WGS sequence"/>
</dbReference>
<dbReference type="GO" id="GO:0008270">
    <property type="term" value="F:zinc ion binding"/>
    <property type="evidence" value="ECO:0007669"/>
    <property type="project" value="UniProtKB-KW"/>
</dbReference>
<dbReference type="SUPFAM" id="SSF56731">
    <property type="entry name" value="DNA primase core"/>
    <property type="match status" value="1"/>
</dbReference>
<proteinExistence type="predicted"/>
<keyword evidence="2" id="KW-0863">Zinc-finger</keyword>
<dbReference type="RefSeq" id="WP_183041588.1">
    <property type="nucleotide sequence ID" value="NZ_AZRV01000035.1"/>
</dbReference>
<protein>
    <submittedName>
        <fullName evidence="5">DNA primase (Bacterial type)</fullName>
    </submittedName>
</protein>
<keyword evidence="1" id="KW-0479">Metal-binding</keyword>
<name>A0A420VDC5_9BACI</name>
<dbReference type="PANTHER" id="PTHR30313">
    <property type="entry name" value="DNA PRIMASE"/>
    <property type="match status" value="1"/>
</dbReference>
<evidence type="ECO:0000256" key="3">
    <source>
        <dbReference type="ARBA" id="ARBA00022833"/>
    </source>
</evidence>
<dbReference type="InterPro" id="IPR037068">
    <property type="entry name" value="DNA_primase_core_N_sf"/>
</dbReference>
<gene>
    <name evidence="5" type="ORF">Cdeb_01115</name>
</gene>
<dbReference type="SMART" id="SM00400">
    <property type="entry name" value="ZnF_CHCC"/>
    <property type="match status" value="1"/>
</dbReference>
<evidence type="ECO:0000256" key="2">
    <source>
        <dbReference type="ARBA" id="ARBA00022771"/>
    </source>
</evidence>
<dbReference type="Gene3D" id="3.90.980.10">
    <property type="entry name" value="DNA primase, catalytic core, N-terminal domain"/>
    <property type="match status" value="1"/>
</dbReference>
<dbReference type="SUPFAM" id="SSF57783">
    <property type="entry name" value="Zinc beta-ribbon"/>
    <property type="match status" value="1"/>
</dbReference>
<evidence type="ECO:0000313" key="5">
    <source>
        <dbReference type="EMBL" id="RKO61644.1"/>
    </source>
</evidence>
<dbReference type="InterPro" id="IPR050219">
    <property type="entry name" value="DnaG_primase"/>
</dbReference>
<dbReference type="EMBL" id="AZRV01000035">
    <property type="protein sequence ID" value="RKO61644.1"/>
    <property type="molecule type" value="Genomic_DNA"/>
</dbReference>
<dbReference type="InterPro" id="IPR002694">
    <property type="entry name" value="Znf_CHC2"/>
</dbReference>
<dbReference type="GO" id="GO:0005737">
    <property type="term" value="C:cytoplasm"/>
    <property type="evidence" value="ECO:0007669"/>
    <property type="project" value="TreeGrafter"/>
</dbReference>
<dbReference type="InterPro" id="IPR036977">
    <property type="entry name" value="DNA_primase_Znf_CHC2"/>
</dbReference>
<reference evidence="5 6" key="1">
    <citation type="submission" date="2013-12" db="EMBL/GenBank/DDBJ databases">
        <title>Genome and proteome characterization of Caldibacillus debilis GB1 derived from a cellulolytic aero-tolerant co-culture.</title>
        <authorList>
            <person name="Wushke S.T."/>
            <person name="Zhang X."/>
            <person name="Fristensky B."/>
            <person name="Wilkins J.A."/>
            <person name="Levin D.B."/>
            <person name="Sparling R."/>
        </authorList>
    </citation>
    <scope>NUCLEOTIDE SEQUENCE [LARGE SCALE GENOMIC DNA]</scope>
    <source>
        <strain evidence="5 6">GB1</strain>
    </source>
</reference>
<evidence type="ECO:0000259" key="4">
    <source>
        <dbReference type="SMART" id="SM00400"/>
    </source>
</evidence>
<dbReference type="InterPro" id="IPR024385">
    <property type="entry name" value="DUF3854"/>
</dbReference>
<dbReference type="Gene3D" id="3.90.580.10">
    <property type="entry name" value="Zinc finger, CHC2-type domain"/>
    <property type="match status" value="1"/>
</dbReference>
<organism evidence="5 6">
    <name type="scientific">Caldibacillus debilis GB1</name>
    <dbReference type="NCBI Taxonomy" id="1339248"/>
    <lineage>
        <taxon>Bacteria</taxon>
        <taxon>Bacillati</taxon>
        <taxon>Bacillota</taxon>
        <taxon>Bacilli</taxon>
        <taxon>Bacillales</taxon>
        <taxon>Bacillaceae</taxon>
        <taxon>Caldibacillus</taxon>
    </lineage>
</organism>
<feature type="domain" description="Zinc finger CHC2-type" evidence="4">
    <location>
        <begin position="37"/>
        <end position="91"/>
    </location>
</feature>
<accession>A0A420VDC5</accession>
<dbReference type="Pfam" id="PF12965">
    <property type="entry name" value="DUF3854"/>
    <property type="match status" value="1"/>
</dbReference>
<evidence type="ECO:0000313" key="6">
    <source>
        <dbReference type="Proteomes" id="UP000286235"/>
    </source>
</evidence>
<dbReference type="PANTHER" id="PTHR30313:SF2">
    <property type="entry name" value="DNA PRIMASE"/>
    <property type="match status" value="1"/>
</dbReference>
<sequence length="470" mass="54632">MTQTNQPDLDQFFHHVLEMVRLIPIQDVVEGLYHVPKGFCPFHNDRHPGSFSLYKKGNIYHCFSCGASGDGIDFVQKQEGLEFRPAVWKLALQFGIVTPEQVESYKRGTLGNQDIQAPPRTYTDIYEDGEEMPMAEPDILHAVYTVFAEGEGLLQKRGKLSEKHLDYLTGERKLSMNDIERVGYFTMPRRTKYFMREFLKTLKERYGYDEEVLKKVPGFYYLEKNGGMTFVGHKGIAIPIRDERGRISGIQIRRDQAKKGEKRYIWFSSSFANEKEGMAFGTGSGSPVHVSYPERLKRPHDLFITEGVFKSEQLAKTYQSICVSLQGVQNWRGKIERIIDYLEEEKGQAVLTIHIFFDSDMCENPNVYFAFREMVLALKHTYRNLDFYYYWWDPGFGKGFDDLVLNGFFSEVKRVDYKSYIRAYDKMIDTLEKQHDEPIVKIDKEFIREAFEKHIRPLFVPAGGRGVKNG</sequence>
<evidence type="ECO:0000256" key="1">
    <source>
        <dbReference type="ARBA" id="ARBA00022723"/>
    </source>
</evidence>
<dbReference type="GO" id="GO:0003899">
    <property type="term" value="F:DNA-directed RNA polymerase activity"/>
    <property type="evidence" value="ECO:0007669"/>
    <property type="project" value="InterPro"/>
</dbReference>